<name>A0A3S1BC36_9BACL</name>
<dbReference type="Gene3D" id="1.20.120.1450">
    <property type="match status" value="1"/>
</dbReference>
<proteinExistence type="predicted"/>
<dbReference type="Proteomes" id="UP000272464">
    <property type="component" value="Unassembled WGS sequence"/>
</dbReference>
<gene>
    <name evidence="1" type="ORF">EJP77_03615</name>
</gene>
<organism evidence="1 2">
    <name type="scientific">Paenibacillus zeisoli</name>
    <dbReference type="NCBI Taxonomy" id="2496267"/>
    <lineage>
        <taxon>Bacteria</taxon>
        <taxon>Bacillati</taxon>
        <taxon>Bacillota</taxon>
        <taxon>Bacilli</taxon>
        <taxon>Bacillales</taxon>
        <taxon>Paenibacillaceae</taxon>
        <taxon>Paenibacillus</taxon>
    </lineage>
</organism>
<dbReference type="OrthoDB" id="2417886at2"/>
<dbReference type="InterPro" id="IPR009920">
    <property type="entry name" value="HEPPP_synth_su1"/>
</dbReference>
<evidence type="ECO:0000313" key="1">
    <source>
        <dbReference type="EMBL" id="RUT36090.1"/>
    </source>
</evidence>
<evidence type="ECO:0000313" key="2">
    <source>
        <dbReference type="Proteomes" id="UP000272464"/>
    </source>
</evidence>
<comment type="caution">
    <text evidence="1">The sequence shown here is derived from an EMBL/GenBank/DDBJ whole genome shotgun (WGS) entry which is preliminary data.</text>
</comment>
<dbReference type="GO" id="GO:0009234">
    <property type="term" value="P:menaquinone biosynthetic process"/>
    <property type="evidence" value="ECO:0007669"/>
    <property type="project" value="InterPro"/>
</dbReference>
<reference evidence="1 2" key="1">
    <citation type="submission" date="2018-12" db="EMBL/GenBank/DDBJ databases">
        <authorList>
            <person name="Sun L."/>
            <person name="Chen Z."/>
        </authorList>
    </citation>
    <scope>NUCLEOTIDE SEQUENCE [LARGE SCALE GENOMIC DNA]</scope>
    <source>
        <strain evidence="1 2">3-5-3</strain>
    </source>
</reference>
<dbReference type="AlphaFoldDB" id="A0A3S1BC36"/>
<dbReference type="EMBL" id="RZNX01000001">
    <property type="protein sequence ID" value="RUT36090.1"/>
    <property type="molecule type" value="Genomic_DNA"/>
</dbReference>
<sequence length="254" mass="28987">MRTYRIPELAKKYVDYDMITTHTELPPFANARVRLLYTFLNYQESFNEVDAENIALAVYLVQLGMDTHDLIDAEPVRKVESRMRSRQLNVLAGDYFSSLFYELLASAGRTELISELSAAVCEVNRKKVNLYTKVLQSNLSSEDLFQSQVELNMELYLPLSSLLDQSYQHAWLKLLDEVSRCETAMIQLNNVLAVTSGAATNISAAHDLVTAQLQPSLDRIQQFILDLQDESLRKELYELIEPFVSILRLSKPAL</sequence>
<dbReference type="Pfam" id="PF07307">
    <property type="entry name" value="HEPPP_synt_1"/>
    <property type="match status" value="1"/>
</dbReference>
<dbReference type="RefSeq" id="WP_127197785.1">
    <property type="nucleotide sequence ID" value="NZ_RZNX01000001.1"/>
</dbReference>
<accession>A0A3S1BC36</accession>
<keyword evidence="2" id="KW-1185">Reference proteome</keyword>
<protein>
    <submittedName>
        <fullName evidence="1">Heptaprenyl diphosphate synthase</fullName>
    </submittedName>
</protein>